<feature type="compositionally biased region" description="Polar residues" evidence="1">
    <location>
        <begin position="78"/>
        <end position="98"/>
    </location>
</feature>
<reference evidence="2 3" key="1">
    <citation type="journal article" date="2016" name="Mol. Biol. Evol.">
        <title>Comparative Genomics of Early-Diverging Mushroom-Forming Fungi Provides Insights into the Origins of Lignocellulose Decay Capabilities.</title>
        <authorList>
            <person name="Nagy L.G."/>
            <person name="Riley R."/>
            <person name="Tritt A."/>
            <person name="Adam C."/>
            <person name="Daum C."/>
            <person name="Floudas D."/>
            <person name="Sun H."/>
            <person name="Yadav J.S."/>
            <person name="Pangilinan J."/>
            <person name="Larsson K.H."/>
            <person name="Matsuura K."/>
            <person name="Barry K."/>
            <person name="Labutti K."/>
            <person name="Kuo R."/>
            <person name="Ohm R.A."/>
            <person name="Bhattacharya S.S."/>
            <person name="Shirouzu T."/>
            <person name="Yoshinaga Y."/>
            <person name="Martin F.M."/>
            <person name="Grigoriev I.V."/>
            <person name="Hibbett D.S."/>
        </authorList>
    </citation>
    <scope>NUCLEOTIDE SEQUENCE [LARGE SCALE GENOMIC DNA]</scope>
    <source>
        <strain evidence="2 3">93-53</strain>
    </source>
</reference>
<feature type="region of interest" description="Disordered" evidence="1">
    <location>
        <begin position="326"/>
        <end position="357"/>
    </location>
</feature>
<name>A0A165EPB8_9APHY</name>
<feature type="compositionally biased region" description="Low complexity" evidence="1">
    <location>
        <begin position="251"/>
        <end position="261"/>
    </location>
</feature>
<feature type="region of interest" description="Disordered" evidence="1">
    <location>
        <begin position="64"/>
        <end position="111"/>
    </location>
</feature>
<dbReference type="RefSeq" id="XP_040765222.1">
    <property type="nucleotide sequence ID" value="XM_040912453.1"/>
</dbReference>
<dbReference type="GeneID" id="63829481"/>
<keyword evidence="3" id="KW-1185">Reference proteome</keyword>
<sequence>MAESDHLTTVASTSSELLPPLNIGAQVEEGTHYTAQDLRFDPYRMRGQSQMRYDALSSYGGPVMADESGPSVRRALSETGSGTQYVPSASPNTSTALSSWPGGSVQAHPAPGADLSALHVDLGAPAPHQSSLDTPHDEVDTSDAYWEDYMHYTHYYPSTAVGTDTDPSVGGGSPEEQRWRDGSYDPFSAMIQQSSPVAGPSDPLSHPTMYPQLLPTLWPSNYAAPVMYAGAAAAMTDSQYLNASSPVETHSQMSQWSSSTSNPPDDFSQNAHSRSRSLSLPFNSTLTMYGNVNQMNRTPFNPFEPPLQEYTTENGMAFIPASSINNAGGTEGTTEASGSSLSVFRWPNGAEGRNDRL</sequence>
<feature type="compositionally biased region" description="Polar residues" evidence="1">
    <location>
        <begin position="267"/>
        <end position="276"/>
    </location>
</feature>
<accession>A0A165EPB8</accession>
<dbReference type="EMBL" id="KV427619">
    <property type="protein sequence ID" value="KZT07482.1"/>
    <property type="molecule type" value="Genomic_DNA"/>
</dbReference>
<organism evidence="2 3">
    <name type="scientific">Laetiporus sulphureus 93-53</name>
    <dbReference type="NCBI Taxonomy" id="1314785"/>
    <lineage>
        <taxon>Eukaryota</taxon>
        <taxon>Fungi</taxon>
        <taxon>Dikarya</taxon>
        <taxon>Basidiomycota</taxon>
        <taxon>Agaricomycotina</taxon>
        <taxon>Agaricomycetes</taxon>
        <taxon>Polyporales</taxon>
        <taxon>Laetiporus</taxon>
    </lineage>
</organism>
<dbReference type="AlphaFoldDB" id="A0A165EPB8"/>
<evidence type="ECO:0000256" key="1">
    <source>
        <dbReference type="SAM" id="MobiDB-lite"/>
    </source>
</evidence>
<feature type="region of interest" description="Disordered" evidence="1">
    <location>
        <begin position="251"/>
        <end position="276"/>
    </location>
</feature>
<protein>
    <submittedName>
        <fullName evidence="2">Uncharacterized protein</fullName>
    </submittedName>
</protein>
<gene>
    <name evidence="2" type="ORF">LAESUDRAFT_758494</name>
</gene>
<proteinExistence type="predicted"/>
<evidence type="ECO:0000313" key="3">
    <source>
        <dbReference type="Proteomes" id="UP000076871"/>
    </source>
</evidence>
<evidence type="ECO:0000313" key="2">
    <source>
        <dbReference type="EMBL" id="KZT07482.1"/>
    </source>
</evidence>
<dbReference type="InParanoid" id="A0A165EPB8"/>
<dbReference type="Proteomes" id="UP000076871">
    <property type="component" value="Unassembled WGS sequence"/>
</dbReference>